<feature type="domain" description="SANT" evidence="4">
    <location>
        <begin position="464"/>
        <end position="510"/>
    </location>
</feature>
<dbReference type="GO" id="GO:0051083">
    <property type="term" value="P:'de novo' cotranslational protein folding"/>
    <property type="evidence" value="ECO:0007669"/>
    <property type="project" value="InterPro"/>
</dbReference>
<evidence type="ECO:0000259" key="3">
    <source>
        <dbReference type="PROSITE" id="PS50090"/>
    </source>
</evidence>
<feature type="domain" description="J" evidence="2">
    <location>
        <begin position="96"/>
        <end position="175"/>
    </location>
</feature>
<dbReference type="GO" id="GO:0030544">
    <property type="term" value="F:Hsp70 protein binding"/>
    <property type="evidence" value="ECO:0007669"/>
    <property type="project" value="InterPro"/>
</dbReference>
<dbReference type="InterPro" id="IPR017884">
    <property type="entry name" value="SANT_dom"/>
</dbReference>
<accession>A0A0G4EFN1</accession>
<dbReference type="InterPro" id="IPR009057">
    <property type="entry name" value="Homeodomain-like_sf"/>
</dbReference>
<evidence type="ECO:0008006" key="7">
    <source>
        <dbReference type="Google" id="ProtNLM"/>
    </source>
</evidence>
<gene>
    <name evidence="5" type="ORF">Vbra_7168</name>
</gene>
<dbReference type="PhylomeDB" id="A0A0G4EFN1"/>
<dbReference type="OMA" id="SFWYDFD"/>
<dbReference type="FunCoup" id="A0A0G4EFN1">
    <property type="interactions" value="420"/>
</dbReference>
<dbReference type="PROSITE" id="PS50090">
    <property type="entry name" value="MYB_LIKE"/>
    <property type="match status" value="2"/>
</dbReference>
<evidence type="ECO:0000259" key="4">
    <source>
        <dbReference type="PROSITE" id="PS51293"/>
    </source>
</evidence>
<feature type="region of interest" description="Disordered" evidence="1">
    <location>
        <begin position="47"/>
        <end position="81"/>
    </location>
</feature>
<organism evidence="5 6">
    <name type="scientific">Vitrella brassicaformis (strain CCMP3155)</name>
    <dbReference type="NCBI Taxonomy" id="1169540"/>
    <lineage>
        <taxon>Eukaryota</taxon>
        <taxon>Sar</taxon>
        <taxon>Alveolata</taxon>
        <taxon>Colpodellida</taxon>
        <taxon>Vitrellaceae</taxon>
        <taxon>Vitrella</taxon>
    </lineage>
</organism>
<dbReference type="SUPFAM" id="SSF46689">
    <property type="entry name" value="Homeodomain-like"/>
    <property type="match status" value="2"/>
</dbReference>
<dbReference type="GO" id="GO:0005829">
    <property type="term" value="C:cytosol"/>
    <property type="evidence" value="ECO:0007669"/>
    <property type="project" value="TreeGrafter"/>
</dbReference>
<dbReference type="Gene3D" id="1.10.10.60">
    <property type="entry name" value="Homeodomain-like"/>
    <property type="match status" value="2"/>
</dbReference>
<dbReference type="OrthoDB" id="1690618at2759"/>
<evidence type="ECO:0000259" key="2">
    <source>
        <dbReference type="PROSITE" id="PS50076"/>
    </source>
</evidence>
<dbReference type="InParanoid" id="A0A0G4EFN1"/>
<dbReference type="InterPro" id="IPR044634">
    <property type="entry name" value="Zuotin/DnaJC2"/>
</dbReference>
<feature type="region of interest" description="Disordered" evidence="1">
    <location>
        <begin position="325"/>
        <end position="356"/>
    </location>
</feature>
<feature type="compositionally biased region" description="Low complexity" evidence="1">
    <location>
        <begin position="595"/>
        <end position="606"/>
    </location>
</feature>
<reference evidence="5 6" key="1">
    <citation type="submission" date="2014-11" db="EMBL/GenBank/DDBJ databases">
        <authorList>
            <person name="Zhu J."/>
            <person name="Qi W."/>
            <person name="Song R."/>
        </authorList>
    </citation>
    <scope>NUCLEOTIDE SEQUENCE [LARGE SCALE GENOMIC DNA]</scope>
</reference>
<dbReference type="GO" id="GO:0006450">
    <property type="term" value="P:regulation of translational fidelity"/>
    <property type="evidence" value="ECO:0007669"/>
    <property type="project" value="InterPro"/>
</dbReference>
<dbReference type="GO" id="GO:0043022">
    <property type="term" value="F:ribosome binding"/>
    <property type="evidence" value="ECO:0007669"/>
    <property type="project" value="InterPro"/>
</dbReference>
<dbReference type="STRING" id="1169540.A0A0G4EFN1"/>
<feature type="compositionally biased region" description="Low complexity" evidence="1">
    <location>
        <begin position="561"/>
        <end position="582"/>
    </location>
</feature>
<dbReference type="Pfam" id="PF21884">
    <property type="entry name" value="ZUO1-like_ZHD"/>
    <property type="match status" value="1"/>
</dbReference>
<dbReference type="EMBL" id="CDMY01000209">
    <property type="protein sequence ID" value="CEL94188.1"/>
    <property type="molecule type" value="Genomic_DNA"/>
</dbReference>
<feature type="region of interest" description="Disordered" evidence="1">
    <location>
        <begin position="435"/>
        <end position="470"/>
    </location>
</feature>
<evidence type="ECO:0000256" key="1">
    <source>
        <dbReference type="SAM" id="MobiDB-lite"/>
    </source>
</evidence>
<keyword evidence="6" id="KW-1185">Reference proteome</keyword>
<dbReference type="Pfam" id="PF00249">
    <property type="entry name" value="Myb_DNA-binding"/>
    <property type="match status" value="1"/>
</dbReference>
<dbReference type="InterPro" id="IPR036869">
    <property type="entry name" value="J_dom_sf"/>
</dbReference>
<dbReference type="PANTHER" id="PTHR43999">
    <property type="entry name" value="DNAJ HOMOLOG SUBFAMILY C MEMBER 2"/>
    <property type="match status" value="1"/>
</dbReference>
<dbReference type="PROSITE" id="PS50076">
    <property type="entry name" value="DNAJ_2"/>
    <property type="match status" value="1"/>
</dbReference>
<dbReference type="SMART" id="SM00717">
    <property type="entry name" value="SANT"/>
    <property type="match status" value="2"/>
</dbReference>
<dbReference type="PRINTS" id="PR00625">
    <property type="entry name" value="JDOMAIN"/>
</dbReference>
<dbReference type="InterPro" id="IPR054076">
    <property type="entry name" value="ZUO1-like_ZHD"/>
</dbReference>
<dbReference type="VEuPathDB" id="CryptoDB:Vbra_7168"/>
<feature type="domain" description="Myb-like" evidence="3">
    <location>
        <begin position="461"/>
        <end position="515"/>
    </location>
</feature>
<dbReference type="Pfam" id="PF23082">
    <property type="entry name" value="Myb_DNA-binding_2"/>
    <property type="match status" value="1"/>
</dbReference>
<dbReference type="SUPFAM" id="SSF46565">
    <property type="entry name" value="Chaperone J-domain"/>
    <property type="match status" value="1"/>
</dbReference>
<dbReference type="CDD" id="cd06257">
    <property type="entry name" value="DnaJ"/>
    <property type="match status" value="1"/>
</dbReference>
<feature type="compositionally biased region" description="Basic and acidic residues" evidence="1">
    <location>
        <begin position="435"/>
        <end position="444"/>
    </location>
</feature>
<protein>
    <recommendedName>
        <fullName evidence="7">DnaJ homolog subfamily C member 2</fullName>
    </recommendedName>
</protein>
<dbReference type="InterPro" id="IPR001005">
    <property type="entry name" value="SANT/Myb"/>
</dbReference>
<feature type="compositionally biased region" description="Basic and acidic residues" evidence="1">
    <location>
        <begin position="452"/>
        <end position="462"/>
    </location>
</feature>
<evidence type="ECO:0000313" key="5">
    <source>
        <dbReference type="EMBL" id="CEL94188.1"/>
    </source>
</evidence>
<dbReference type="Pfam" id="PF00226">
    <property type="entry name" value="DnaJ"/>
    <property type="match status" value="1"/>
</dbReference>
<dbReference type="InterPro" id="IPR001623">
    <property type="entry name" value="DnaJ_domain"/>
</dbReference>
<proteinExistence type="predicted"/>
<dbReference type="PANTHER" id="PTHR43999:SF1">
    <property type="entry name" value="DNAJ HOMOLOG SUBFAMILY C MEMBER 2"/>
    <property type="match status" value="1"/>
</dbReference>
<evidence type="ECO:0000313" key="6">
    <source>
        <dbReference type="Proteomes" id="UP000041254"/>
    </source>
</evidence>
<feature type="compositionally biased region" description="Acidic residues" evidence="1">
    <location>
        <begin position="55"/>
        <end position="71"/>
    </location>
</feature>
<dbReference type="SMART" id="SM00271">
    <property type="entry name" value="DnaJ"/>
    <property type="match status" value="1"/>
</dbReference>
<name>A0A0G4EFN1_VITBC</name>
<dbReference type="Gene3D" id="1.10.287.110">
    <property type="entry name" value="DnaJ domain"/>
    <property type="match status" value="1"/>
</dbReference>
<dbReference type="Proteomes" id="UP000041254">
    <property type="component" value="Unassembled WGS sequence"/>
</dbReference>
<dbReference type="PROSITE" id="PS51293">
    <property type="entry name" value="SANT"/>
    <property type="match status" value="1"/>
</dbReference>
<dbReference type="AlphaFoldDB" id="A0A0G4EFN1"/>
<feature type="domain" description="Myb-like" evidence="3">
    <location>
        <begin position="599"/>
        <end position="655"/>
    </location>
</feature>
<sequence>MLCLPPPDPSFTEGSAVYLSVCTATRCLENAGRAFFEVHDRPLCEAKRRKSREEDRDDDDDEGSNDDAQEEDSWKKKKRQPGGCKDLLHRVVDGPNLYRILEVSEGCTSEDVRKAYRRLALVYHPDKNRADSGGGDGDEGEGDAAEELKMKFLQLQEAYEVLSDPDMRRAYDSALPFDDEIPGARDFVSADFFDVLRPVFERNAKWSTRRPVPSLGDSSTDMKLVRRFYDFWYEFDSWRDFSIHDEFDLNDAEFREERRWMERQNAKIRKKYEKEDKQRIQKLVELAYSRDPRILAEKEAARKKRQDEKDARRRAIEEEKEKVRKAEEEKRRLEHEERLRREEQEKAERDKRKAEKEHLKQWRQRLRKYNSTYSEQLVDVVRFGDLVPHLALDKIQQLCDAIERAIEERGGEHAQGLGECVGGLINAEIDVMMEERQREEDAKRQKAIQQEAQRKAAEEARRAAQKSDWTPDELSMLAKGLQKHPGGTARRWQLIAAMIGTKTPEEVIEKTKEMSQGQTLKSMGSKLDQVAFNQFMQHNKGAFKKIEAPADQRLDDDTTTAAAPSASASSSSASVNGASGPSQAAPPTQADGKQAPAAAESAPAAEWTADQQQALERALSKHPSSIDVNERWTAIAADVPGKNKKECLARFKEIREALLAKKKGGG</sequence>
<dbReference type="CDD" id="cd00167">
    <property type="entry name" value="SANT"/>
    <property type="match status" value="2"/>
</dbReference>
<feature type="region of interest" description="Disordered" evidence="1">
    <location>
        <begin position="553"/>
        <end position="625"/>
    </location>
</feature>